<feature type="compositionally biased region" description="Polar residues" evidence="1">
    <location>
        <begin position="180"/>
        <end position="191"/>
    </location>
</feature>
<reference evidence="3 4" key="1">
    <citation type="submission" date="2025-04" db="UniProtKB">
        <authorList>
            <consortium name="RefSeq"/>
        </authorList>
    </citation>
    <scope>IDENTIFICATION</scope>
</reference>
<name>A0A1S3XQ82_TOBAC</name>
<evidence type="ECO:0000313" key="3">
    <source>
        <dbReference type="RefSeq" id="XP_016442108.1"/>
    </source>
</evidence>
<dbReference type="STRING" id="4097.A0A1S3XQ82"/>
<gene>
    <name evidence="3 4" type="primary">LOC107767581</name>
</gene>
<dbReference type="AlphaFoldDB" id="A0A1S3XQ82"/>
<proteinExistence type="predicted"/>
<dbReference type="InterPro" id="IPR025452">
    <property type="entry name" value="DUF4218"/>
</dbReference>
<dbReference type="PANTHER" id="PTHR48258">
    <property type="entry name" value="DUF4218 DOMAIN-CONTAINING PROTEIN-RELATED"/>
    <property type="match status" value="1"/>
</dbReference>
<organism evidence="3">
    <name type="scientific">Nicotiana tabacum</name>
    <name type="common">Common tobacco</name>
    <dbReference type="NCBI Taxonomy" id="4097"/>
    <lineage>
        <taxon>Eukaryota</taxon>
        <taxon>Viridiplantae</taxon>
        <taxon>Streptophyta</taxon>
        <taxon>Embryophyta</taxon>
        <taxon>Tracheophyta</taxon>
        <taxon>Spermatophyta</taxon>
        <taxon>Magnoliopsida</taxon>
        <taxon>eudicotyledons</taxon>
        <taxon>Gunneridae</taxon>
        <taxon>Pentapetalae</taxon>
        <taxon>asterids</taxon>
        <taxon>lamiids</taxon>
        <taxon>Solanales</taxon>
        <taxon>Solanaceae</taxon>
        <taxon>Nicotianoideae</taxon>
        <taxon>Nicotianeae</taxon>
        <taxon>Nicotiana</taxon>
    </lineage>
</organism>
<dbReference type="PANTHER" id="PTHR48258:SF12">
    <property type="entry name" value="TRANSPOSON PROTEIN, CACTA, EN_SPM SUB-CLASS"/>
    <property type="match status" value="1"/>
</dbReference>
<dbReference type="PaxDb" id="4097-A0A1S3XQ82"/>
<dbReference type="RefSeq" id="XP_016442109.1">
    <property type="nucleotide sequence ID" value="XM_016586623.1"/>
</dbReference>
<accession>A0A1S3XQ82</accession>
<dbReference type="Pfam" id="PF13960">
    <property type="entry name" value="DUF4218"/>
    <property type="match status" value="1"/>
</dbReference>
<feature type="region of interest" description="Disordered" evidence="1">
    <location>
        <begin position="172"/>
        <end position="201"/>
    </location>
</feature>
<dbReference type="RefSeq" id="XP_016442108.1">
    <property type="nucleotide sequence ID" value="XM_016586622.1"/>
</dbReference>
<feature type="domain" description="DUF4218" evidence="2">
    <location>
        <begin position="62"/>
        <end position="173"/>
    </location>
</feature>
<dbReference type="KEGG" id="nta:107767581"/>
<sequence length="409" mass="48504">MPDSYASNISRCIDLDQKRIFGLKSHDCHIIMEQLLPIAIHNVLPNHVVAVLVEFSSFFRHLCLKNLSLSDLEKLQDRIVITLSHLEMLFPPSFFTVMVHLTVHLVDEIIQGGPVHYRWIYFVERFLGHLKSLVGNKPQAEGSIAESYIFEEALILCSRYFEDIECRVNRPKRFSDEPNHSNASERSSMFPQQGKPVGGSTTFSLTPLEKTQAHRYVLLNCAAVKPFIDEFRQHIKRSSRGRRPSAIEVERRVTKEFSDWFPKRICRRPSVGTTCKSQFRGMYNQPCQFKQQQSRLRRFHHSSVRQFRQQKSQLHWFRPHHSLVRQFRPHNNWLHWFKSHHNRLRPFILHHSRLRPFSLHHSRLCPFRPYHNRLHPFRPYHSQLHQFRSHHTLHHPESVLNVSQCNIGL</sequence>
<protein>
    <submittedName>
        <fullName evidence="3 4">Uncharacterized protein isoform X1</fullName>
    </submittedName>
</protein>
<evidence type="ECO:0000313" key="4">
    <source>
        <dbReference type="RefSeq" id="XP_016442109.1"/>
    </source>
</evidence>
<evidence type="ECO:0000256" key="1">
    <source>
        <dbReference type="SAM" id="MobiDB-lite"/>
    </source>
</evidence>
<evidence type="ECO:0000259" key="2">
    <source>
        <dbReference type="Pfam" id="PF13960"/>
    </source>
</evidence>